<dbReference type="GO" id="GO:0140359">
    <property type="term" value="F:ABC-type transporter activity"/>
    <property type="evidence" value="ECO:0007669"/>
    <property type="project" value="InterPro"/>
</dbReference>
<keyword evidence="7 10" id="KW-1133">Transmembrane helix</keyword>
<dbReference type="SUPFAM" id="SSF52540">
    <property type="entry name" value="P-loop containing nucleoside triphosphate hydrolases"/>
    <property type="match status" value="1"/>
</dbReference>
<dbReference type="GO" id="GO:0005524">
    <property type="term" value="F:ATP binding"/>
    <property type="evidence" value="ECO:0007669"/>
    <property type="project" value="UniProtKB-KW"/>
</dbReference>
<gene>
    <name evidence="13" type="ORF">SAC06_02505</name>
</gene>
<dbReference type="InterPro" id="IPR027417">
    <property type="entry name" value="P-loop_NTPase"/>
</dbReference>
<feature type="domain" description="ABC transmembrane type-1" evidence="12">
    <location>
        <begin position="27"/>
        <end position="317"/>
    </location>
</feature>
<evidence type="ECO:0000256" key="7">
    <source>
        <dbReference type="ARBA" id="ARBA00022989"/>
    </source>
</evidence>
<accession>A0AAU7V9V3</accession>
<dbReference type="SMART" id="SM00382">
    <property type="entry name" value="AAA"/>
    <property type="match status" value="1"/>
</dbReference>
<dbReference type="KEGG" id="sapp:SAC06_02505"/>
<feature type="transmembrane region" description="Helical" evidence="10">
    <location>
        <begin position="172"/>
        <end position="192"/>
    </location>
</feature>
<sequence length="596" mass="64498">MRNAWRQTQELMPYLPPTARRYIRVYIILSCLLTLLDVAALMLLALSLSAMMQGVPVELPVIGSVPPDKYIWLLLVVSLLVILKSILSLLQQWAATRRFAEFELSLGVKLFDAYIGAPWVERLSRTTSQLVRMADVGVAAVVSGLLLPLIQLPATLASSVLILGTLLFVQPMTAVISIVYLGGMAFLMSVVLTKRAVEAGRVNRDYSFRVASLMTDMVGALKEITLRNKFDEVAGAVKANRTHAARARANIQFLASVPKFIMDTALIGGFLLVGVISYLVEGSLDEAISAIVLFAVAGMRLVPALTTLQGTANTINANRAQVDAVLFDMQEAEEYRAAVEHVGKVPLAHEPRELVLSGVTFQYPTGERPAVADVSLAIKMGTSVGFVGSSGSGKSTLVDIILGLLTPQAGQVLVDGQELTEVLADWRSRVGYVPQEVSLFDGTISQNVALSWSGDIDQDRVIDCLKRAQLWEAVQARPGGLNAKVGERGMAFSGGQRQRLGIARALYSNPYILILDEATSALDTKTEAEVAQAIANLRGDVTLISIAHRLSTVKDADELFFMEGGQVLAHGTFHEVVNQVPMFREQAQLAGLVNEE</sequence>
<feature type="transmembrane region" description="Helical" evidence="10">
    <location>
        <begin position="130"/>
        <end position="152"/>
    </location>
</feature>
<keyword evidence="5" id="KW-0547">Nucleotide-binding</keyword>
<dbReference type="AlphaFoldDB" id="A0AAU7V9V3"/>
<dbReference type="PANTHER" id="PTHR24221:SF654">
    <property type="entry name" value="ATP-BINDING CASSETTE SUB-FAMILY B MEMBER 6"/>
    <property type="match status" value="1"/>
</dbReference>
<dbReference type="InterPro" id="IPR039421">
    <property type="entry name" value="Type_1_exporter"/>
</dbReference>
<keyword evidence="4 10" id="KW-0812">Transmembrane</keyword>
<dbReference type="Gene3D" id="3.40.50.300">
    <property type="entry name" value="P-loop containing nucleotide triphosphate hydrolases"/>
    <property type="match status" value="1"/>
</dbReference>
<dbReference type="InterPro" id="IPR036640">
    <property type="entry name" value="ABC1_TM_sf"/>
</dbReference>
<comment type="similarity">
    <text evidence="9">Belongs to the ABC transporter superfamily. Lipid exporter (TC 3.A.1.106) family.</text>
</comment>
<dbReference type="InterPro" id="IPR011527">
    <property type="entry name" value="ABC1_TM_dom"/>
</dbReference>
<evidence type="ECO:0000256" key="1">
    <source>
        <dbReference type="ARBA" id="ARBA00004651"/>
    </source>
</evidence>
<dbReference type="InterPro" id="IPR003439">
    <property type="entry name" value="ABC_transporter-like_ATP-bd"/>
</dbReference>
<feature type="transmembrane region" description="Helical" evidence="10">
    <location>
        <begin position="25"/>
        <end position="50"/>
    </location>
</feature>
<reference evidence="13" key="1">
    <citation type="submission" date="2023-11" db="EMBL/GenBank/DDBJ databases">
        <title>Scrofimicrobium hongkongense sp. nov., isolated from a patient with peritonitis.</title>
        <authorList>
            <person name="Lao H.Y."/>
            <person name="Wong A.Y.P."/>
            <person name="Ng T.L."/>
            <person name="Wong R.Y.L."/>
            <person name="Yau M.C.Y."/>
            <person name="Lam J.Y.W."/>
            <person name="Siu G.K.H."/>
        </authorList>
    </citation>
    <scope>NUCLEOTIDE SEQUENCE</scope>
    <source>
        <strain evidence="13">R131</strain>
    </source>
</reference>
<name>A0AAU7V9V3_9ACTO</name>
<evidence type="ECO:0000256" key="10">
    <source>
        <dbReference type="SAM" id="Phobius"/>
    </source>
</evidence>
<evidence type="ECO:0000256" key="3">
    <source>
        <dbReference type="ARBA" id="ARBA00022475"/>
    </source>
</evidence>
<dbReference type="SUPFAM" id="SSF90123">
    <property type="entry name" value="ABC transporter transmembrane region"/>
    <property type="match status" value="1"/>
</dbReference>
<proteinExistence type="inferred from homology"/>
<keyword evidence="3" id="KW-1003">Cell membrane</keyword>
<evidence type="ECO:0000256" key="8">
    <source>
        <dbReference type="ARBA" id="ARBA00023136"/>
    </source>
</evidence>
<dbReference type="EMBL" id="CP138335">
    <property type="protein sequence ID" value="XBW08446.1"/>
    <property type="molecule type" value="Genomic_DNA"/>
</dbReference>
<evidence type="ECO:0000256" key="6">
    <source>
        <dbReference type="ARBA" id="ARBA00022840"/>
    </source>
</evidence>
<dbReference type="PROSITE" id="PS00211">
    <property type="entry name" value="ABC_TRANSPORTER_1"/>
    <property type="match status" value="1"/>
</dbReference>
<dbReference type="RefSeq" id="WP_350258645.1">
    <property type="nucleotide sequence ID" value="NZ_CP138335.1"/>
</dbReference>
<dbReference type="PROSITE" id="PS50929">
    <property type="entry name" value="ABC_TM1F"/>
    <property type="match status" value="1"/>
</dbReference>
<organism evidence="13">
    <name type="scientific">Scrofimicrobium appendicitidis</name>
    <dbReference type="NCBI Taxonomy" id="3079930"/>
    <lineage>
        <taxon>Bacteria</taxon>
        <taxon>Bacillati</taxon>
        <taxon>Actinomycetota</taxon>
        <taxon>Actinomycetes</taxon>
        <taxon>Actinomycetales</taxon>
        <taxon>Actinomycetaceae</taxon>
        <taxon>Scrofimicrobium</taxon>
    </lineage>
</organism>
<dbReference type="PANTHER" id="PTHR24221">
    <property type="entry name" value="ATP-BINDING CASSETTE SUB-FAMILY B"/>
    <property type="match status" value="1"/>
</dbReference>
<dbReference type="Pfam" id="PF00005">
    <property type="entry name" value="ABC_tran"/>
    <property type="match status" value="1"/>
</dbReference>
<evidence type="ECO:0000256" key="9">
    <source>
        <dbReference type="ARBA" id="ARBA00061644"/>
    </source>
</evidence>
<dbReference type="GO" id="GO:0034040">
    <property type="term" value="F:ATPase-coupled lipid transmembrane transporter activity"/>
    <property type="evidence" value="ECO:0007669"/>
    <property type="project" value="TreeGrafter"/>
</dbReference>
<protein>
    <submittedName>
        <fullName evidence="13">ABC transporter ATP-binding protein</fullName>
    </submittedName>
</protein>
<dbReference type="PROSITE" id="PS50893">
    <property type="entry name" value="ABC_TRANSPORTER_2"/>
    <property type="match status" value="1"/>
</dbReference>
<evidence type="ECO:0000313" key="13">
    <source>
        <dbReference type="EMBL" id="XBW08446.1"/>
    </source>
</evidence>
<evidence type="ECO:0000256" key="5">
    <source>
        <dbReference type="ARBA" id="ARBA00022741"/>
    </source>
</evidence>
<evidence type="ECO:0000256" key="2">
    <source>
        <dbReference type="ARBA" id="ARBA00022448"/>
    </source>
</evidence>
<feature type="transmembrane region" description="Helical" evidence="10">
    <location>
        <begin position="260"/>
        <end position="280"/>
    </location>
</feature>
<dbReference type="InterPro" id="IPR017871">
    <property type="entry name" value="ABC_transporter-like_CS"/>
</dbReference>
<feature type="domain" description="ABC transporter" evidence="11">
    <location>
        <begin position="354"/>
        <end position="589"/>
    </location>
</feature>
<comment type="subcellular location">
    <subcellularLocation>
        <location evidence="1">Cell membrane</location>
        <topology evidence="1">Multi-pass membrane protein</topology>
    </subcellularLocation>
</comment>
<keyword evidence="8 10" id="KW-0472">Membrane</keyword>
<evidence type="ECO:0000256" key="4">
    <source>
        <dbReference type="ARBA" id="ARBA00022692"/>
    </source>
</evidence>
<evidence type="ECO:0000259" key="12">
    <source>
        <dbReference type="PROSITE" id="PS50929"/>
    </source>
</evidence>
<keyword evidence="6 13" id="KW-0067">ATP-binding</keyword>
<dbReference type="InterPro" id="IPR003593">
    <property type="entry name" value="AAA+_ATPase"/>
</dbReference>
<dbReference type="FunFam" id="3.40.50.300:FF:000299">
    <property type="entry name" value="ABC transporter ATP-binding protein/permease"/>
    <property type="match status" value="1"/>
</dbReference>
<dbReference type="GO" id="GO:0016887">
    <property type="term" value="F:ATP hydrolysis activity"/>
    <property type="evidence" value="ECO:0007669"/>
    <property type="project" value="InterPro"/>
</dbReference>
<evidence type="ECO:0000259" key="11">
    <source>
        <dbReference type="PROSITE" id="PS50893"/>
    </source>
</evidence>
<dbReference type="Gene3D" id="1.20.1560.10">
    <property type="entry name" value="ABC transporter type 1, transmembrane domain"/>
    <property type="match status" value="1"/>
</dbReference>
<dbReference type="GO" id="GO:0005886">
    <property type="term" value="C:plasma membrane"/>
    <property type="evidence" value="ECO:0007669"/>
    <property type="project" value="UniProtKB-SubCell"/>
</dbReference>
<keyword evidence="2" id="KW-0813">Transport</keyword>
<feature type="transmembrane region" description="Helical" evidence="10">
    <location>
        <begin position="70"/>
        <end position="90"/>
    </location>
</feature>